<dbReference type="Pfam" id="PF13641">
    <property type="entry name" value="Glyco_tranf_2_3"/>
    <property type="match status" value="1"/>
</dbReference>
<keyword evidence="4" id="KW-1185">Reference proteome</keyword>
<dbReference type="InterPro" id="IPR029044">
    <property type="entry name" value="Nucleotide-diphossugar_trans"/>
</dbReference>
<dbReference type="EMBL" id="WIBF01000009">
    <property type="protein sequence ID" value="MQQ09595.1"/>
    <property type="molecule type" value="Genomic_DNA"/>
</dbReference>
<proteinExistence type="predicted"/>
<gene>
    <name evidence="3" type="ORF">GFB49_14090</name>
</gene>
<feature type="region of interest" description="Disordered" evidence="1">
    <location>
        <begin position="1"/>
        <end position="23"/>
    </location>
</feature>
<organism evidence="3 4">
    <name type="scientific">Tritonibacter litoralis</name>
    <dbReference type="NCBI Taxonomy" id="2662264"/>
    <lineage>
        <taxon>Bacteria</taxon>
        <taxon>Pseudomonadati</taxon>
        <taxon>Pseudomonadota</taxon>
        <taxon>Alphaproteobacteria</taxon>
        <taxon>Rhodobacterales</taxon>
        <taxon>Paracoccaceae</taxon>
        <taxon>Tritonibacter</taxon>
    </lineage>
</organism>
<feature type="domain" description="6-hydroxymethylpterin diphosphokinase MptE-like" evidence="2">
    <location>
        <begin position="660"/>
        <end position="811"/>
    </location>
</feature>
<comment type="caution">
    <text evidence="3">The sequence shown here is derived from an EMBL/GenBank/DDBJ whole genome shotgun (WGS) entry which is preliminary data.</text>
</comment>
<reference evidence="3 4" key="1">
    <citation type="submission" date="2019-10" db="EMBL/GenBank/DDBJ databases">
        <title>Epibacterium sp. nov., isolated from seawater.</title>
        <authorList>
            <person name="Zhang X."/>
            <person name="Li N."/>
        </authorList>
    </citation>
    <scope>NUCLEOTIDE SEQUENCE [LARGE SCALE GENOMIC DNA]</scope>
    <source>
        <strain evidence="3 4">SM1979</strain>
    </source>
</reference>
<sequence length="894" mass="101433">MSGTHMNTSPSTRARTAATKTHSHRFSQVHGIYPLQRYVHGFGTSVVNAFDVDVWTRATCLDWLSLRLVVRRGHVRISLRQICADGSQQDLGQLEQDGVGTQIFPRLLLSDLSGALLPVVDAESEDASYDILFCTDDQPETSDLRINYVFCTFKRAEYVQHNTQVFRDYLRHHRAHAEAHLTLIDNGHDGSATGGAAGSGVSPDDHVTVFANNNTGGAGGFGRGIYETVYGGLAGQGFSHVCLLDDDIYLHPEMFARNTAFMRFLKPGYHVGAPMYPTSEAQKIPCHSACFGHQYCATVHPSDIALGAELNTSDIPAFLNMDRTPDSTGWWWSCFAVSDVLRIGLPYPFFIKMDDVEYSLRLQNAGVELVIPFSFWVLHDDFEEKYTAAMQYFRFRNRWVLLAQQDRLQDTQDFVHQFDQLVRGFVSGRKYEHAQLLLNAMDHFLRGPSYLITQEKQILSSVFALVRQEKNVPMPTPPAGAHVVNELPLSRNARNARLTERTWNNHFMPLKEHVVIDTTRPNSPSDCRRGQAVSYWNPHKGLGFTVQRDSARAFSQMRALRQMRQRILQEFPRLLPRYRSVKPHLTSPAFWASYGPHNTQPLLTADARTKAQNDQMRAQAHLAQSTRCEVSTLRTMAPPKDMPAAAIRRDGVTSTDLAILNSLRNRYQGQRCFVLGNGPSLTVADLDRLKDEITFAANKIYLCFDETDWRPTFYSVEDLLVAQNCRAEILALDGTTKIFADHMLPYLPRQANHTYARWLPPMDNRSPFREFSNDLTKGICWGSTITYSMLQMAVHMGFKEIFILGLDHSYVEPKTKQDGALVSEGEINHFHPDYRKPGEKWHYPVLDRLEHSYEYAKDFCDSIGVKVFNASRFSKLETFPRADLDEVLSQDIPS</sequence>
<feature type="compositionally biased region" description="Low complexity" evidence="1">
    <location>
        <begin position="8"/>
        <end position="20"/>
    </location>
</feature>
<evidence type="ECO:0000256" key="1">
    <source>
        <dbReference type="SAM" id="MobiDB-lite"/>
    </source>
</evidence>
<dbReference type="InterPro" id="IPR002826">
    <property type="entry name" value="MptE-like"/>
</dbReference>
<keyword evidence="3" id="KW-0808">Transferase</keyword>
<dbReference type="Gene3D" id="3.90.1480.10">
    <property type="entry name" value="Alpha-2,3-sialyltransferase"/>
    <property type="match status" value="1"/>
</dbReference>
<dbReference type="Proteomes" id="UP000444174">
    <property type="component" value="Unassembled WGS sequence"/>
</dbReference>
<accession>A0A843YIV7</accession>
<dbReference type="Gene3D" id="3.90.550.60">
    <property type="match status" value="1"/>
</dbReference>
<dbReference type="Pfam" id="PF01973">
    <property type="entry name" value="MptE-like"/>
    <property type="match status" value="1"/>
</dbReference>
<protein>
    <submittedName>
        <fullName evidence="3">Glycosyltransferase</fullName>
    </submittedName>
</protein>
<evidence type="ECO:0000313" key="4">
    <source>
        <dbReference type="Proteomes" id="UP000444174"/>
    </source>
</evidence>
<dbReference type="AlphaFoldDB" id="A0A843YIV7"/>
<evidence type="ECO:0000313" key="3">
    <source>
        <dbReference type="EMBL" id="MQQ09595.1"/>
    </source>
</evidence>
<dbReference type="SUPFAM" id="SSF53448">
    <property type="entry name" value="Nucleotide-diphospho-sugar transferases"/>
    <property type="match status" value="1"/>
</dbReference>
<dbReference type="GO" id="GO:0016740">
    <property type="term" value="F:transferase activity"/>
    <property type="evidence" value="ECO:0007669"/>
    <property type="project" value="UniProtKB-KW"/>
</dbReference>
<evidence type="ECO:0000259" key="2">
    <source>
        <dbReference type="Pfam" id="PF01973"/>
    </source>
</evidence>
<name>A0A843YIV7_9RHOB</name>